<proteinExistence type="predicted"/>
<evidence type="ECO:0008006" key="5">
    <source>
        <dbReference type="Google" id="ProtNLM"/>
    </source>
</evidence>
<feature type="transmembrane region" description="Helical" evidence="2">
    <location>
        <begin position="46"/>
        <end position="65"/>
    </location>
</feature>
<keyword evidence="2" id="KW-0472">Membrane</keyword>
<reference evidence="3 4" key="1">
    <citation type="submission" date="2016-10" db="EMBL/GenBank/DDBJ databases">
        <authorList>
            <person name="de Groot N.N."/>
        </authorList>
    </citation>
    <scope>NUCLEOTIDE SEQUENCE [LARGE SCALE GENOMIC DNA]</scope>
    <source>
        <strain evidence="3 4">CGMCC 4.6533</strain>
    </source>
</reference>
<dbReference type="EMBL" id="FNDJ01000007">
    <property type="protein sequence ID" value="SDI89096.1"/>
    <property type="molecule type" value="Genomic_DNA"/>
</dbReference>
<protein>
    <recommendedName>
        <fullName evidence="5">Vegetative cell wall protein gp1</fullName>
    </recommendedName>
</protein>
<feature type="region of interest" description="Disordered" evidence="1">
    <location>
        <begin position="275"/>
        <end position="318"/>
    </location>
</feature>
<keyword evidence="4" id="KW-1185">Reference proteome</keyword>
<keyword evidence="2" id="KW-0812">Transmembrane</keyword>
<dbReference type="STRING" id="633440.SAMN05421869_107373"/>
<feature type="transmembrane region" description="Helical" evidence="2">
    <location>
        <begin position="191"/>
        <end position="209"/>
    </location>
</feature>
<evidence type="ECO:0000313" key="3">
    <source>
        <dbReference type="EMBL" id="SDI89096.1"/>
    </source>
</evidence>
<feature type="compositionally biased region" description="Pro residues" evidence="1">
    <location>
        <begin position="297"/>
        <end position="318"/>
    </location>
</feature>
<name>A0A1G8P9T5_9ACTN</name>
<evidence type="ECO:0000313" key="4">
    <source>
        <dbReference type="Proteomes" id="UP000199202"/>
    </source>
</evidence>
<gene>
    <name evidence="3" type="ORF">SAMN05421869_107373</name>
</gene>
<dbReference type="AlphaFoldDB" id="A0A1G8P9T5"/>
<keyword evidence="2" id="KW-1133">Transmembrane helix</keyword>
<organism evidence="3 4">
    <name type="scientific">Nonomuraea jiangxiensis</name>
    <dbReference type="NCBI Taxonomy" id="633440"/>
    <lineage>
        <taxon>Bacteria</taxon>
        <taxon>Bacillati</taxon>
        <taxon>Actinomycetota</taxon>
        <taxon>Actinomycetes</taxon>
        <taxon>Streptosporangiales</taxon>
        <taxon>Streptosporangiaceae</taxon>
        <taxon>Nonomuraea</taxon>
    </lineage>
</organism>
<sequence length="318" mass="34362">MLPGALYLAVAAIAVILGRRHALDLPLLADHLTAWAASPGATRAGGQVVLLGAVLAAAAGVGLAAQALNSGAERLILAADWRTWRTPLRQLAAAGVQSRRTQWVTAHRDYHRLYDQAEQARQAGTPPGEEQRTERHAAYEKIIRISLEPPDRPTWSGDRIHAAAARLDRDLNVDLPTLWPHLPDSARTEITTARAALARATAMGGWAVLYLPLTWWWWPAALITALLATIAWQRTRTTAEGYALLLEAATRLHLKGLAENLGIDPADKTPAALGQTLTHQLHTQPPPPPAEERQTPLPRPNPSPPTASLPPEPASPRP</sequence>
<evidence type="ECO:0000256" key="2">
    <source>
        <dbReference type="SAM" id="Phobius"/>
    </source>
</evidence>
<evidence type="ECO:0000256" key="1">
    <source>
        <dbReference type="SAM" id="MobiDB-lite"/>
    </source>
</evidence>
<accession>A0A1G8P9T5</accession>
<dbReference type="Proteomes" id="UP000199202">
    <property type="component" value="Unassembled WGS sequence"/>
</dbReference>